<gene>
    <name evidence="4" type="ORF">P154DRAFT_614663</name>
</gene>
<dbReference type="AlphaFoldDB" id="A0A6A5WZJ2"/>
<dbReference type="Proteomes" id="UP000799779">
    <property type="component" value="Unassembled WGS sequence"/>
</dbReference>
<feature type="domain" description="DUF4246" evidence="2">
    <location>
        <begin position="120"/>
        <end position="635"/>
    </location>
</feature>
<dbReference type="OrthoDB" id="415532at2759"/>
<keyword evidence="5" id="KW-1185">Reference proteome</keyword>
<evidence type="ECO:0000259" key="3">
    <source>
        <dbReference type="Pfam" id="PF21666"/>
    </source>
</evidence>
<reference evidence="4" key="1">
    <citation type="journal article" date="2020" name="Stud. Mycol.">
        <title>101 Dothideomycetes genomes: a test case for predicting lifestyles and emergence of pathogens.</title>
        <authorList>
            <person name="Haridas S."/>
            <person name="Albert R."/>
            <person name="Binder M."/>
            <person name="Bloem J."/>
            <person name="Labutti K."/>
            <person name="Salamov A."/>
            <person name="Andreopoulos B."/>
            <person name="Baker S."/>
            <person name="Barry K."/>
            <person name="Bills G."/>
            <person name="Bluhm B."/>
            <person name="Cannon C."/>
            <person name="Castanera R."/>
            <person name="Culley D."/>
            <person name="Daum C."/>
            <person name="Ezra D."/>
            <person name="Gonzalez J."/>
            <person name="Henrissat B."/>
            <person name="Kuo A."/>
            <person name="Liang C."/>
            <person name="Lipzen A."/>
            <person name="Lutzoni F."/>
            <person name="Magnuson J."/>
            <person name="Mondo S."/>
            <person name="Nolan M."/>
            <person name="Ohm R."/>
            <person name="Pangilinan J."/>
            <person name="Park H.-J."/>
            <person name="Ramirez L."/>
            <person name="Alfaro M."/>
            <person name="Sun H."/>
            <person name="Tritt A."/>
            <person name="Yoshinaga Y."/>
            <person name="Zwiers L.-H."/>
            <person name="Turgeon B."/>
            <person name="Goodwin S."/>
            <person name="Spatafora J."/>
            <person name="Crous P."/>
            <person name="Grigoriev I."/>
        </authorList>
    </citation>
    <scope>NUCLEOTIDE SEQUENCE</scope>
    <source>
        <strain evidence="4">CBS 123094</strain>
    </source>
</reference>
<accession>A0A6A5WZJ2</accession>
<sequence length="700" mass="81186">MSREDTVAVPAEFASRAWRTDPQNRKRPQPILHNNGDEPMVVPGFRGCPVDFEYYFMNRERFAHGANDWTQWQRLTVRELAMLSLMNTLTDKPNWNQKIFNEEIVRKWRKEALDMPLISEKAWDWCLAELQDKAQRFEATGYVPAFDVGSGCTKSDALISEDIRQELGEIVRGLLDVPEDQKDWHPHSNDQVLNLVHPSLFPLTYGKTRVLSNGGRVDLANILDSCGKGEVACVPKYSAYSVNPEMEFQGEGNEVKITSYINNLHPRNQKLYKLIEKIIGKSIEPWNQVLVYPMQNRTPARIKTYGYSFDPDWPEWATVNKTQLRHKSSTRKVLGDEVYFDLLPKVREYMNLPEPLAAARLWTVDDLGNMGEGEEEEEDELDDRIGNRELERDAKFLDGSWLEDEKAHLGVGIEWKWKRLRRTIHPDPGAYSYSDWKAGHVDKAFILPHHTTLSWNKSPIKNHEYYTIDLAKEWRDKGLQVIVKIASIELTPEKPEYKGGSWHIEGMLNEHIAATSIYYFDSENITESSISFRQEAELDDMLIHYEQSVHEPLCEIFGTTHLSREPKIQTLGTISTPQNRLLVFPNTLQHRVSPFRLVDPTKPGHRRMLVLWLVDPNYRITSTRNVPPQQHDWWAPEAYHRVGIHSRLPRELADMVTKEVGEWPMGKGEAKELREELMAERTGFVYMVDYGVGEYNFCEH</sequence>
<dbReference type="InterPro" id="IPR025340">
    <property type="entry name" value="DUF4246"/>
</dbReference>
<dbReference type="EMBL" id="ML977557">
    <property type="protein sequence ID" value="KAF2007253.1"/>
    <property type="molecule type" value="Genomic_DNA"/>
</dbReference>
<protein>
    <submittedName>
        <fullName evidence="4">Uncharacterized protein</fullName>
    </submittedName>
</protein>
<proteinExistence type="predicted"/>
<feature type="region of interest" description="Disordered" evidence="1">
    <location>
        <begin position="14"/>
        <end position="36"/>
    </location>
</feature>
<dbReference type="Pfam" id="PF14033">
    <property type="entry name" value="DUF4246"/>
    <property type="match status" value="1"/>
</dbReference>
<name>A0A6A5WZJ2_9PLEO</name>
<feature type="domain" description="DUF4246" evidence="3">
    <location>
        <begin position="42"/>
        <end position="111"/>
    </location>
</feature>
<organism evidence="4 5">
    <name type="scientific">Amniculicola lignicola CBS 123094</name>
    <dbReference type="NCBI Taxonomy" id="1392246"/>
    <lineage>
        <taxon>Eukaryota</taxon>
        <taxon>Fungi</taxon>
        <taxon>Dikarya</taxon>
        <taxon>Ascomycota</taxon>
        <taxon>Pezizomycotina</taxon>
        <taxon>Dothideomycetes</taxon>
        <taxon>Pleosporomycetidae</taxon>
        <taxon>Pleosporales</taxon>
        <taxon>Amniculicolaceae</taxon>
        <taxon>Amniculicola</taxon>
    </lineage>
</organism>
<dbReference type="InterPro" id="IPR049207">
    <property type="entry name" value="DUF4246_N"/>
</dbReference>
<evidence type="ECO:0000313" key="4">
    <source>
        <dbReference type="EMBL" id="KAF2007253.1"/>
    </source>
</evidence>
<dbReference type="InterPro" id="IPR049192">
    <property type="entry name" value="DUF4246_C"/>
</dbReference>
<dbReference type="Pfam" id="PF21666">
    <property type="entry name" value="DUF4246_N"/>
    <property type="match status" value="1"/>
</dbReference>
<evidence type="ECO:0000259" key="2">
    <source>
        <dbReference type="Pfam" id="PF14033"/>
    </source>
</evidence>
<evidence type="ECO:0000256" key="1">
    <source>
        <dbReference type="SAM" id="MobiDB-lite"/>
    </source>
</evidence>
<dbReference type="PANTHER" id="PTHR33119">
    <property type="entry name" value="IFI3P"/>
    <property type="match status" value="1"/>
</dbReference>
<dbReference type="PANTHER" id="PTHR33119:SF1">
    <property type="entry name" value="FE2OG DIOXYGENASE DOMAIN-CONTAINING PROTEIN"/>
    <property type="match status" value="1"/>
</dbReference>
<evidence type="ECO:0000313" key="5">
    <source>
        <dbReference type="Proteomes" id="UP000799779"/>
    </source>
</evidence>